<sequence>MADFQNQKERIKEFINSIGMTNSSFEKSLNLSNGYINSMRKGLGYEKLEQISIVYPELNMGWLLTGEGNMLNGAPINKTSPINVDGDTINIEMEKELKRLRASIDALIEKNERLEAELAKYQEKENLNKDFAS</sequence>
<reference evidence="1 2" key="1">
    <citation type="submission" date="2018-08" db="EMBL/GenBank/DDBJ databases">
        <title>A genome reference for cultivated species of the human gut microbiota.</title>
        <authorList>
            <person name="Zou Y."/>
            <person name="Xue W."/>
            <person name="Luo G."/>
        </authorList>
    </citation>
    <scope>NUCLEOTIDE SEQUENCE [LARGE SCALE GENOMIC DNA]</scope>
    <source>
        <strain evidence="1 2">OF01-1</strain>
    </source>
</reference>
<dbReference type="RefSeq" id="WP_121963973.1">
    <property type="nucleotide sequence ID" value="NZ_JACSWE010000018.1"/>
</dbReference>
<evidence type="ECO:0000313" key="2">
    <source>
        <dbReference type="Proteomes" id="UP000284614"/>
    </source>
</evidence>
<proteinExistence type="predicted"/>
<comment type="caution">
    <text evidence="1">The sequence shown here is derived from an EMBL/GenBank/DDBJ whole genome shotgun (WGS) entry which is preliminary data.</text>
</comment>
<dbReference type="EMBL" id="QSDG01000024">
    <property type="protein sequence ID" value="RGY65292.1"/>
    <property type="molecule type" value="Genomic_DNA"/>
</dbReference>
<dbReference type="AlphaFoldDB" id="A0A413JUB1"/>
<gene>
    <name evidence="1" type="ORF">DXA27_20210</name>
</gene>
<accession>A0A413JUB1</accession>
<name>A0A413JUB1_BACFG</name>
<organism evidence="1 2">
    <name type="scientific">Bacteroides fragilis</name>
    <dbReference type="NCBI Taxonomy" id="817"/>
    <lineage>
        <taxon>Bacteria</taxon>
        <taxon>Pseudomonadati</taxon>
        <taxon>Bacteroidota</taxon>
        <taxon>Bacteroidia</taxon>
        <taxon>Bacteroidales</taxon>
        <taxon>Bacteroidaceae</taxon>
        <taxon>Bacteroides</taxon>
    </lineage>
</organism>
<dbReference type="Proteomes" id="UP000284614">
    <property type="component" value="Unassembled WGS sequence"/>
</dbReference>
<protein>
    <submittedName>
        <fullName evidence="1">Uncharacterized protein</fullName>
    </submittedName>
</protein>
<evidence type="ECO:0000313" key="1">
    <source>
        <dbReference type="EMBL" id="RGY65292.1"/>
    </source>
</evidence>